<protein>
    <recommendedName>
        <fullName evidence="4">Phosphatidylglycerol/phosphatidylinositol transfer protein</fullName>
    </recommendedName>
</protein>
<keyword evidence="5" id="KW-0813">Transport</keyword>
<reference evidence="11" key="1">
    <citation type="journal article" date="2018" name="Nat. Microbiol.">
        <title>Leveraging single-cell genomics to expand the fungal tree of life.</title>
        <authorList>
            <person name="Ahrendt S.R."/>
            <person name="Quandt C.A."/>
            <person name="Ciobanu D."/>
            <person name="Clum A."/>
            <person name="Salamov A."/>
            <person name="Andreopoulos B."/>
            <person name="Cheng J.F."/>
            <person name="Woyke T."/>
            <person name="Pelin A."/>
            <person name="Henrissat B."/>
            <person name="Reynolds N.K."/>
            <person name="Benny G.L."/>
            <person name="Smith M.E."/>
            <person name="James T.Y."/>
            <person name="Grigoriev I.V."/>
        </authorList>
    </citation>
    <scope>NUCLEOTIDE SEQUENCE [LARGE SCALE GENOMIC DNA]</scope>
    <source>
        <strain evidence="11">RSA 1356</strain>
    </source>
</reference>
<feature type="signal peptide" evidence="8">
    <location>
        <begin position="1"/>
        <end position="22"/>
    </location>
</feature>
<dbReference type="Pfam" id="PF02221">
    <property type="entry name" value="E1_DerP2_DerF2"/>
    <property type="match status" value="1"/>
</dbReference>
<keyword evidence="11" id="KW-1185">Reference proteome</keyword>
<comment type="function">
    <text evidence="1">Catalyzes the intermembrane transfer of phosphatidylglycerol and phosphatidylinositol.</text>
</comment>
<comment type="subunit">
    <text evidence="3">Monomer.</text>
</comment>
<dbReference type="InterPro" id="IPR014756">
    <property type="entry name" value="Ig_E-set"/>
</dbReference>
<dbReference type="GO" id="GO:0032934">
    <property type="term" value="F:sterol binding"/>
    <property type="evidence" value="ECO:0007669"/>
    <property type="project" value="InterPro"/>
</dbReference>
<evidence type="ECO:0000256" key="5">
    <source>
        <dbReference type="ARBA" id="ARBA00022448"/>
    </source>
</evidence>
<feature type="chain" id="PRO_5020951670" description="Phosphatidylglycerol/phosphatidylinositol transfer protein" evidence="8">
    <location>
        <begin position="23"/>
        <end position="156"/>
    </location>
</feature>
<evidence type="ECO:0000259" key="9">
    <source>
        <dbReference type="SMART" id="SM00737"/>
    </source>
</evidence>
<evidence type="ECO:0000256" key="3">
    <source>
        <dbReference type="ARBA" id="ARBA00011245"/>
    </source>
</evidence>
<feature type="domain" description="MD-2-related lipid-recognition" evidence="9">
    <location>
        <begin position="31"/>
        <end position="153"/>
    </location>
</feature>
<dbReference type="AlphaFoldDB" id="A0A4V1IX05"/>
<organism evidence="10 11">
    <name type="scientific">Thamnocephalis sphaerospora</name>
    <dbReference type="NCBI Taxonomy" id="78915"/>
    <lineage>
        <taxon>Eukaryota</taxon>
        <taxon>Fungi</taxon>
        <taxon>Fungi incertae sedis</taxon>
        <taxon>Zoopagomycota</taxon>
        <taxon>Zoopagomycotina</taxon>
        <taxon>Zoopagomycetes</taxon>
        <taxon>Zoopagales</taxon>
        <taxon>Sigmoideomycetaceae</taxon>
        <taxon>Thamnocephalis</taxon>
    </lineage>
</organism>
<name>A0A4V1IX05_9FUNG</name>
<evidence type="ECO:0000256" key="8">
    <source>
        <dbReference type="SAM" id="SignalP"/>
    </source>
</evidence>
<sequence>MLARTSVVFLAGLALAASQVTAQSSAGDLEFTGCNPGAQYPLSVHSIRVSPSPPKFGAPVKVTAVGDLSSTVSQGARAIITAKLGPFTQSREFNICSGSANSKLACPIAPGSNKRISITADLPDIPLRDENVELNVQLVNSDETTLVCLNTNVVIA</sequence>
<gene>
    <name evidence="10" type="ORF">THASP1DRAFT_22774</name>
</gene>
<comment type="similarity">
    <text evidence="2">Belongs to the NPC2 family.</text>
</comment>
<proteinExistence type="inferred from homology"/>
<dbReference type="SUPFAM" id="SSF81296">
    <property type="entry name" value="E set domains"/>
    <property type="match status" value="1"/>
</dbReference>
<evidence type="ECO:0000256" key="1">
    <source>
        <dbReference type="ARBA" id="ARBA00002053"/>
    </source>
</evidence>
<dbReference type="Gene3D" id="2.60.40.770">
    <property type="match status" value="1"/>
</dbReference>
<dbReference type="PANTHER" id="PTHR11306">
    <property type="entry name" value="NIEMANN PICK TYPE C2 PROTEIN NPC2-RELATED"/>
    <property type="match status" value="1"/>
</dbReference>
<dbReference type="PANTHER" id="PTHR11306:SF0">
    <property type="entry name" value="PHOSPHATIDYLGLYCEROL_PHOSPHATIDYLINOSITOL TRANSFER PROTEIN"/>
    <property type="match status" value="1"/>
</dbReference>
<evidence type="ECO:0000313" key="11">
    <source>
        <dbReference type="Proteomes" id="UP000271241"/>
    </source>
</evidence>
<dbReference type="Proteomes" id="UP000271241">
    <property type="component" value="Unassembled WGS sequence"/>
</dbReference>
<evidence type="ECO:0000256" key="4">
    <source>
        <dbReference type="ARBA" id="ARBA00016056"/>
    </source>
</evidence>
<evidence type="ECO:0000256" key="6">
    <source>
        <dbReference type="ARBA" id="ARBA00022729"/>
    </source>
</evidence>
<dbReference type="EMBL" id="KZ992518">
    <property type="protein sequence ID" value="RKP09379.1"/>
    <property type="molecule type" value="Genomic_DNA"/>
</dbReference>
<accession>A0A4V1IX05</accession>
<dbReference type="OrthoDB" id="6409159at2759"/>
<dbReference type="GO" id="GO:0015918">
    <property type="term" value="P:sterol transport"/>
    <property type="evidence" value="ECO:0007669"/>
    <property type="project" value="InterPro"/>
</dbReference>
<keyword evidence="6 8" id="KW-0732">Signal</keyword>
<keyword evidence="7" id="KW-0445">Lipid transport</keyword>
<dbReference type="InterPro" id="IPR003172">
    <property type="entry name" value="ML_dom"/>
</dbReference>
<evidence type="ECO:0000313" key="10">
    <source>
        <dbReference type="EMBL" id="RKP09379.1"/>
    </source>
</evidence>
<evidence type="ECO:0000256" key="2">
    <source>
        <dbReference type="ARBA" id="ARBA00006370"/>
    </source>
</evidence>
<dbReference type="SMART" id="SM00737">
    <property type="entry name" value="ML"/>
    <property type="match status" value="1"/>
</dbReference>
<evidence type="ECO:0000256" key="7">
    <source>
        <dbReference type="ARBA" id="ARBA00023055"/>
    </source>
</evidence>
<dbReference type="InterPro" id="IPR039670">
    <property type="entry name" value="NPC2-like"/>
</dbReference>